<dbReference type="Pfam" id="PF09140">
    <property type="entry name" value="MipZ"/>
    <property type="match status" value="1"/>
</dbReference>
<protein>
    <submittedName>
        <fullName evidence="1">ParA family ATPase</fullName>
    </submittedName>
</protein>
<sequence length="234" mass="25697">MPVLVIANSKGGTGRTTLAGEISVGLGFRRGGRVVLADLCREQTLRAWWAERSDPNPQMFDGSNAQALRQWLAGDAISDGSWVIVDTPSHDLAATAAAISLADFVLIPVGDTAFEMPPAIRTAAECVRLEKRFAFVFTRVGLSRETVSWLLQLVKHGPMLEAFIRNLSAYGRLDRPGLSVFDAGGDKEAREDMLQVVECVLDEFPDERRFARKGASIYDIQNFRRWAGRGALTS</sequence>
<name>A0A158KNG7_9BURK</name>
<dbReference type="InterPro" id="IPR050678">
    <property type="entry name" value="DNA_Partitioning_ATPase"/>
</dbReference>
<evidence type="ECO:0000313" key="1">
    <source>
        <dbReference type="EMBL" id="SAL82624.1"/>
    </source>
</evidence>
<proteinExistence type="predicted"/>
<dbReference type="PANTHER" id="PTHR13696:SF96">
    <property type="entry name" value="COBQ_COBB_MIND_PARA NUCLEOTIDE BINDING DOMAIN-CONTAINING PROTEIN"/>
    <property type="match status" value="1"/>
</dbReference>
<keyword evidence="2" id="KW-1185">Reference proteome</keyword>
<comment type="caution">
    <text evidence="1">The sequence shown here is derived from an EMBL/GenBank/DDBJ whole genome shotgun (WGS) entry which is preliminary data.</text>
</comment>
<dbReference type="Gene3D" id="3.40.50.300">
    <property type="entry name" value="P-loop containing nucleotide triphosphate hydrolases"/>
    <property type="match status" value="1"/>
</dbReference>
<accession>A0A158KNG7</accession>
<gene>
    <name evidence="1" type="ORF">AWB74_06330</name>
</gene>
<dbReference type="AlphaFoldDB" id="A0A158KNG7"/>
<dbReference type="Proteomes" id="UP000055019">
    <property type="component" value="Unassembled WGS sequence"/>
</dbReference>
<dbReference type="InterPro" id="IPR027417">
    <property type="entry name" value="P-loop_NTPase"/>
</dbReference>
<organism evidence="1 2">
    <name type="scientific">Caballeronia arvi</name>
    <dbReference type="NCBI Taxonomy" id="1777135"/>
    <lineage>
        <taxon>Bacteria</taxon>
        <taxon>Pseudomonadati</taxon>
        <taxon>Pseudomonadota</taxon>
        <taxon>Betaproteobacteria</taxon>
        <taxon>Burkholderiales</taxon>
        <taxon>Burkholderiaceae</taxon>
        <taxon>Caballeronia</taxon>
    </lineage>
</organism>
<reference evidence="1" key="1">
    <citation type="submission" date="2016-01" db="EMBL/GenBank/DDBJ databases">
        <authorList>
            <person name="Peeters C."/>
        </authorList>
    </citation>
    <scope>NUCLEOTIDE SEQUENCE [LARGE SCALE GENOMIC DNA]</scope>
    <source>
        <strain evidence="1">LMG 29317</strain>
    </source>
</reference>
<dbReference type="SUPFAM" id="SSF52540">
    <property type="entry name" value="P-loop containing nucleoside triphosphate hydrolases"/>
    <property type="match status" value="1"/>
</dbReference>
<dbReference type="OrthoDB" id="69313at2"/>
<dbReference type="CDD" id="cd02042">
    <property type="entry name" value="ParAB_family"/>
    <property type="match status" value="1"/>
</dbReference>
<dbReference type="InterPro" id="IPR015223">
    <property type="entry name" value="MipZ"/>
</dbReference>
<dbReference type="EMBL" id="FCOM02000042">
    <property type="protein sequence ID" value="SAL82624.1"/>
    <property type="molecule type" value="Genomic_DNA"/>
</dbReference>
<dbReference type="PANTHER" id="PTHR13696">
    <property type="entry name" value="P-LOOP CONTAINING NUCLEOSIDE TRIPHOSPHATE HYDROLASE"/>
    <property type="match status" value="1"/>
</dbReference>
<evidence type="ECO:0000313" key="2">
    <source>
        <dbReference type="Proteomes" id="UP000055019"/>
    </source>
</evidence>
<dbReference type="RefSeq" id="WP_143749356.1">
    <property type="nucleotide sequence ID" value="NZ_FCOM02000042.1"/>
</dbReference>